<evidence type="ECO:0000256" key="1">
    <source>
        <dbReference type="SAM" id="MobiDB-lite"/>
    </source>
</evidence>
<feature type="non-terminal residue" evidence="2">
    <location>
        <position position="167"/>
    </location>
</feature>
<feature type="compositionally biased region" description="Polar residues" evidence="1">
    <location>
        <begin position="154"/>
        <end position="167"/>
    </location>
</feature>
<dbReference type="EMBL" id="HACG01008828">
    <property type="protein sequence ID" value="CEK55693.1"/>
    <property type="molecule type" value="Transcribed_RNA"/>
</dbReference>
<gene>
    <name evidence="2" type="primary">ORF25809</name>
</gene>
<feature type="region of interest" description="Disordered" evidence="1">
    <location>
        <begin position="125"/>
        <end position="167"/>
    </location>
</feature>
<proteinExistence type="predicted"/>
<feature type="non-terminal residue" evidence="2">
    <location>
        <position position="1"/>
    </location>
</feature>
<name>A0A0B6YHH8_9EUPU</name>
<sequence length="167" mass="18761">QEISTTRWWEDKLDDDLWNPIAHESSTTVFENTQTTKLHDILTSKPIPGEEKIDTNTPQTESRVELSTTATPIVRSVDSDADQPMFKIGEVNTFVEPDPEIYYKSSGENYGGKVWSPGYSEINQKKEPAVLQESKKSDSKEDNKNADVQKDKNQSVIQTSSTDGALH</sequence>
<evidence type="ECO:0000313" key="2">
    <source>
        <dbReference type="EMBL" id="CEK55693.1"/>
    </source>
</evidence>
<accession>A0A0B6YHH8</accession>
<reference evidence="2" key="1">
    <citation type="submission" date="2014-12" db="EMBL/GenBank/DDBJ databases">
        <title>Insight into the proteome of Arion vulgaris.</title>
        <authorList>
            <person name="Aradska J."/>
            <person name="Bulat T."/>
            <person name="Smidak R."/>
            <person name="Sarate P."/>
            <person name="Gangsoo J."/>
            <person name="Sialana F."/>
            <person name="Bilban M."/>
            <person name="Lubec G."/>
        </authorList>
    </citation>
    <scope>NUCLEOTIDE SEQUENCE</scope>
    <source>
        <tissue evidence="2">Skin</tissue>
    </source>
</reference>
<feature type="compositionally biased region" description="Polar residues" evidence="1">
    <location>
        <begin position="55"/>
        <end position="66"/>
    </location>
</feature>
<protein>
    <submittedName>
        <fullName evidence="2">Uncharacterized protein</fullName>
    </submittedName>
</protein>
<dbReference type="AlphaFoldDB" id="A0A0B6YHH8"/>
<organism evidence="2">
    <name type="scientific">Arion vulgaris</name>
    <dbReference type="NCBI Taxonomy" id="1028688"/>
    <lineage>
        <taxon>Eukaryota</taxon>
        <taxon>Metazoa</taxon>
        <taxon>Spiralia</taxon>
        <taxon>Lophotrochozoa</taxon>
        <taxon>Mollusca</taxon>
        <taxon>Gastropoda</taxon>
        <taxon>Heterobranchia</taxon>
        <taxon>Euthyneura</taxon>
        <taxon>Panpulmonata</taxon>
        <taxon>Eupulmonata</taxon>
        <taxon>Stylommatophora</taxon>
        <taxon>Helicina</taxon>
        <taxon>Arionoidea</taxon>
        <taxon>Arionidae</taxon>
        <taxon>Arion</taxon>
    </lineage>
</organism>
<feature type="region of interest" description="Disordered" evidence="1">
    <location>
        <begin position="46"/>
        <end position="66"/>
    </location>
</feature>
<feature type="compositionally biased region" description="Basic and acidic residues" evidence="1">
    <location>
        <begin position="125"/>
        <end position="153"/>
    </location>
</feature>